<dbReference type="STRING" id="1257025.LEP1GSC203_0071"/>
<sequence length="39" mass="4614">MFQYIFDRVFDDFVVFVICIHKESLADFIFAENPILAIS</sequence>
<dbReference type="AlphaFoldDB" id="N1VJL5"/>
<organism evidence="1 2">
    <name type="scientific">Leptospira terpstrae serovar Hualin str. LT 11-33 = ATCC 700639</name>
    <dbReference type="NCBI Taxonomy" id="1257025"/>
    <lineage>
        <taxon>Bacteria</taxon>
        <taxon>Pseudomonadati</taxon>
        <taxon>Spirochaetota</taxon>
        <taxon>Spirochaetia</taxon>
        <taxon>Leptospirales</taxon>
        <taxon>Leptospiraceae</taxon>
        <taxon>Leptospira</taxon>
    </lineage>
</organism>
<dbReference type="Proteomes" id="UP000012371">
    <property type="component" value="Unassembled WGS sequence"/>
</dbReference>
<name>N1VJL5_9LEPT</name>
<evidence type="ECO:0000313" key="1">
    <source>
        <dbReference type="EMBL" id="EMY59924.1"/>
    </source>
</evidence>
<proteinExistence type="predicted"/>
<protein>
    <submittedName>
        <fullName evidence="1">Uncharacterized protein</fullName>
    </submittedName>
</protein>
<evidence type="ECO:0000313" key="2">
    <source>
        <dbReference type="Proteomes" id="UP000012371"/>
    </source>
</evidence>
<accession>N1VJL5</accession>
<gene>
    <name evidence="1" type="ORF">LEP1GSC203_0071</name>
</gene>
<keyword evidence="2" id="KW-1185">Reference proteome</keyword>
<comment type="caution">
    <text evidence="1">The sequence shown here is derived from an EMBL/GenBank/DDBJ whole genome shotgun (WGS) entry which is preliminary data.</text>
</comment>
<reference evidence="1" key="1">
    <citation type="submission" date="2013-03" db="EMBL/GenBank/DDBJ databases">
        <authorList>
            <person name="Harkins D.M."/>
            <person name="Durkin A.S."/>
            <person name="Brinkac L.M."/>
            <person name="Haft D.H."/>
            <person name="Selengut J.D."/>
            <person name="Sanka R."/>
            <person name="DePew J."/>
            <person name="Purushe J."/>
            <person name="Hartskeerl R.A."/>
            <person name="Ahmed A."/>
            <person name="van der Linden H."/>
            <person name="Goris M.G.A."/>
            <person name="Vinetz J.M."/>
            <person name="Sutton G.G."/>
            <person name="Nierman W.C."/>
            <person name="Fouts D.E."/>
        </authorList>
    </citation>
    <scope>NUCLEOTIDE SEQUENCE [LARGE SCALE GENOMIC DNA]</scope>
    <source>
        <strain evidence="1">LT 11-33</strain>
    </source>
</reference>
<dbReference type="EMBL" id="AOGW02000020">
    <property type="protein sequence ID" value="EMY59924.1"/>
    <property type="molecule type" value="Genomic_DNA"/>
</dbReference>